<evidence type="ECO:0000256" key="1">
    <source>
        <dbReference type="PROSITE-ProRule" id="PRU00371"/>
    </source>
</evidence>
<keyword evidence="6" id="KW-1185">Reference proteome</keyword>
<feature type="domain" description="MADF" evidence="3">
    <location>
        <begin position="20"/>
        <end position="101"/>
    </location>
</feature>
<evidence type="ECO:0000256" key="2">
    <source>
        <dbReference type="SAM" id="MobiDB-lite"/>
    </source>
</evidence>
<dbReference type="InterPro" id="IPR006578">
    <property type="entry name" value="MADF-dom"/>
</dbReference>
<keyword evidence="1" id="KW-0539">Nucleus</keyword>
<protein>
    <recommendedName>
        <fullName evidence="7">MADF domain-containing protein</fullName>
    </recommendedName>
</protein>
<evidence type="ECO:0000259" key="3">
    <source>
        <dbReference type="PROSITE" id="PS51029"/>
    </source>
</evidence>
<name>B4PI20_DROYA</name>
<dbReference type="OrthoDB" id="6147983at2759"/>
<dbReference type="GO" id="GO:0005667">
    <property type="term" value="C:transcription regulator complex"/>
    <property type="evidence" value="ECO:0007669"/>
    <property type="project" value="TreeGrafter"/>
</dbReference>
<feature type="region of interest" description="Disordered" evidence="2">
    <location>
        <begin position="268"/>
        <end position="321"/>
    </location>
</feature>
<proteinExistence type="predicted"/>
<dbReference type="KEGG" id="dya:Dyak_GE22013"/>
<gene>
    <name evidence="5" type="primary">Dyak\GE22013</name>
    <name evidence="5" type="synonym">dyak_GLEANR_5726</name>
    <name evidence="5" type="synonym">GE22013</name>
    <name evidence="5" type="ORF">Dyak_GE22013</name>
</gene>
<feature type="region of interest" description="Disordered" evidence="2">
    <location>
        <begin position="106"/>
        <end position="125"/>
    </location>
</feature>
<reference evidence="5 6" key="2">
    <citation type="journal article" date="2007" name="PLoS Biol.">
        <title>Principles of genome evolution in the Drosophila melanogaster species group.</title>
        <authorList>
            <person name="Ranz J.M."/>
            <person name="Maurin D."/>
            <person name="Chan Y.S."/>
            <person name="von Grotthuss M."/>
            <person name="Hillier L.W."/>
            <person name="Roote J."/>
            <person name="Ashburner M."/>
            <person name="Bergman C.M."/>
        </authorList>
    </citation>
    <scope>NUCLEOTIDE SEQUENCE [LARGE SCALE GENOMIC DNA]</scope>
    <source>
        <strain evidence="6">Tai18E2 / Tucson 14021-0261.01</strain>
    </source>
</reference>
<feature type="compositionally biased region" description="Low complexity" evidence="2">
    <location>
        <begin position="269"/>
        <end position="278"/>
    </location>
</feature>
<dbReference type="HOGENOM" id="CLU_078329_0_0_1"/>
<dbReference type="InterPro" id="IPR004210">
    <property type="entry name" value="BESS_motif"/>
</dbReference>
<dbReference type="AlphaFoldDB" id="B4PI20"/>
<comment type="subcellular location">
    <subcellularLocation>
        <location evidence="1">Nucleus</location>
    </subcellularLocation>
</comment>
<sequence length="321" mass="36704">MNTRRRSIASSPNVYAINAKICHLVEQHPCLYDRHDDDYLRKSTVKNAWKEISSEMRNSVKSCKERWRNIRSSYARSIKVHHGANTYYLNSELQFLQRHITPGVPVPLRGRRSRARGQKEHVEGELETPVEAILEMVHSPSCLDSEHAQSRHSTDSESAKESDLDKNSWLGRVKKRLPSEFETSNCNIEASSTMDFEDTVPAEMRTESESREEAKTSTRDIEALPIMDFDDAFLQGLRPEIKHMNFHQKLYFKRRVYDLLGEIFHSEESASSSHPAQPHSKEKVNGTLSTTTSSPSPANPLQHLGLMLQLPKRVAKAPKEL</sequence>
<dbReference type="Proteomes" id="UP000002282">
    <property type="component" value="Chromosome 3L"/>
</dbReference>
<reference evidence="5 6" key="1">
    <citation type="journal article" date="2007" name="Nature">
        <title>Evolution of genes and genomes on the Drosophila phylogeny.</title>
        <authorList>
            <consortium name="Drosophila 12 Genomes Consortium"/>
            <person name="Clark A.G."/>
            <person name="Eisen M.B."/>
            <person name="Smith D.R."/>
            <person name="Bergman C.M."/>
            <person name="Oliver B."/>
            <person name="Markow T.A."/>
            <person name="Kaufman T.C."/>
            <person name="Kellis M."/>
            <person name="Gelbart W."/>
            <person name="Iyer V.N."/>
            <person name="Pollard D.A."/>
            <person name="Sackton T.B."/>
            <person name="Larracuente A.M."/>
            <person name="Singh N.D."/>
            <person name="Abad J.P."/>
            <person name="Abt D.N."/>
            <person name="Adryan B."/>
            <person name="Aguade M."/>
            <person name="Akashi H."/>
            <person name="Anderson W.W."/>
            <person name="Aquadro C.F."/>
            <person name="Ardell D.H."/>
            <person name="Arguello R."/>
            <person name="Artieri C.G."/>
            <person name="Barbash D.A."/>
            <person name="Barker D."/>
            <person name="Barsanti P."/>
            <person name="Batterham P."/>
            <person name="Batzoglou S."/>
            <person name="Begun D."/>
            <person name="Bhutkar A."/>
            <person name="Blanco E."/>
            <person name="Bosak S.A."/>
            <person name="Bradley R.K."/>
            <person name="Brand A.D."/>
            <person name="Brent M.R."/>
            <person name="Brooks A.N."/>
            <person name="Brown R.H."/>
            <person name="Butlin R.K."/>
            <person name="Caggese C."/>
            <person name="Calvi B.R."/>
            <person name="Bernardo de Carvalho A."/>
            <person name="Caspi A."/>
            <person name="Castrezana S."/>
            <person name="Celniker S.E."/>
            <person name="Chang J.L."/>
            <person name="Chapple C."/>
            <person name="Chatterji S."/>
            <person name="Chinwalla A."/>
            <person name="Civetta A."/>
            <person name="Clifton S.W."/>
            <person name="Comeron J.M."/>
            <person name="Costello J.C."/>
            <person name="Coyne J.A."/>
            <person name="Daub J."/>
            <person name="David R.G."/>
            <person name="Delcher A.L."/>
            <person name="Delehaunty K."/>
            <person name="Do C.B."/>
            <person name="Ebling H."/>
            <person name="Edwards K."/>
            <person name="Eickbush T."/>
            <person name="Evans J.D."/>
            <person name="Filipski A."/>
            <person name="Findeiss S."/>
            <person name="Freyhult E."/>
            <person name="Fulton L."/>
            <person name="Fulton R."/>
            <person name="Garcia A.C."/>
            <person name="Gardiner A."/>
            <person name="Garfield D.A."/>
            <person name="Garvin B.E."/>
            <person name="Gibson G."/>
            <person name="Gilbert D."/>
            <person name="Gnerre S."/>
            <person name="Godfrey J."/>
            <person name="Good R."/>
            <person name="Gotea V."/>
            <person name="Gravely B."/>
            <person name="Greenberg A.J."/>
            <person name="Griffiths-Jones S."/>
            <person name="Gross S."/>
            <person name="Guigo R."/>
            <person name="Gustafson E.A."/>
            <person name="Haerty W."/>
            <person name="Hahn M.W."/>
            <person name="Halligan D.L."/>
            <person name="Halpern A.L."/>
            <person name="Halter G.M."/>
            <person name="Han M.V."/>
            <person name="Heger A."/>
            <person name="Hillier L."/>
            <person name="Hinrichs A.S."/>
            <person name="Holmes I."/>
            <person name="Hoskins R.A."/>
            <person name="Hubisz M.J."/>
            <person name="Hultmark D."/>
            <person name="Huntley M.A."/>
            <person name="Jaffe D.B."/>
            <person name="Jagadeeshan S."/>
            <person name="Jeck W.R."/>
            <person name="Johnson J."/>
            <person name="Jones C.D."/>
            <person name="Jordan W.C."/>
            <person name="Karpen G.H."/>
            <person name="Kataoka E."/>
            <person name="Keightley P.D."/>
            <person name="Kheradpour P."/>
            <person name="Kirkness E.F."/>
            <person name="Koerich L.B."/>
            <person name="Kristiansen K."/>
            <person name="Kudrna D."/>
            <person name="Kulathinal R.J."/>
            <person name="Kumar S."/>
            <person name="Kwok R."/>
            <person name="Lander E."/>
            <person name="Langley C.H."/>
            <person name="Lapoint R."/>
            <person name="Lazzaro B.P."/>
            <person name="Lee S.J."/>
            <person name="Levesque L."/>
            <person name="Li R."/>
            <person name="Lin C.F."/>
            <person name="Lin M.F."/>
            <person name="Lindblad-Toh K."/>
            <person name="Llopart A."/>
            <person name="Long M."/>
            <person name="Low L."/>
            <person name="Lozovsky E."/>
            <person name="Lu J."/>
            <person name="Luo M."/>
            <person name="Machado C.A."/>
            <person name="Makalowski W."/>
            <person name="Marzo M."/>
            <person name="Matsuda M."/>
            <person name="Matzkin L."/>
            <person name="McAllister B."/>
            <person name="McBride C.S."/>
            <person name="McKernan B."/>
            <person name="McKernan K."/>
            <person name="Mendez-Lago M."/>
            <person name="Minx P."/>
            <person name="Mollenhauer M.U."/>
            <person name="Montooth K."/>
            <person name="Mount S.M."/>
            <person name="Mu X."/>
            <person name="Myers E."/>
            <person name="Negre B."/>
            <person name="Newfeld S."/>
            <person name="Nielsen R."/>
            <person name="Noor M.A."/>
            <person name="O'Grady P."/>
            <person name="Pachter L."/>
            <person name="Papaceit M."/>
            <person name="Parisi M.J."/>
            <person name="Parisi M."/>
            <person name="Parts L."/>
            <person name="Pedersen J.S."/>
            <person name="Pesole G."/>
            <person name="Phillippy A.M."/>
            <person name="Ponting C.P."/>
            <person name="Pop M."/>
            <person name="Porcelli D."/>
            <person name="Powell J.R."/>
            <person name="Prohaska S."/>
            <person name="Pruitt K."/>
            <person name="Puig M."/>
            <person name="Quesneville H."/>
            <person name="Ram K.R."/>
            <person name="Rand D."/>
            <person name="Rasmussen M.D."/>
            <person name="Reed L.K."/>
            <person name="Reenan R."/>
            <person name="Reily A."/>
            <person name="Remington K.A."/>
            <person name="Rieger T.T."/>
            <person name="Ritchie M.G."/>
            <person name="Robin C."/>
            <person name="Rogers Y.H."/>
            <person name="Rohde C."/>
            <person name="Rozas J."/>
            <person name="Rubenfield M.J."/>
            <person name="Ruiz A."/>
            <person name="Russo S."/>
            <person name="Salzberg S.L."/>
            <person name="Sanchez-Gracia A."/>
            <person name="Saranga D.J."/>
            <person name="Sato H."/>
            <person name="Schaeffer S.W."/>
            <person name="Schatz M.C."/>
            <person name="Schlenke T."/>
            <person name="Schwartz R."/>
            <person name="Segarra C."/>
            <person name="Singh R.S."/>
            <person name="Sirot L."/>
            <person name="Sirota M."/>
            <person name="Sisneros N.B."/>
            <person name="Smith C.D."/>
            <person name="Smith T.F."/>
            <person name="Spieth J."/>
            <person name="Stage D.E."/>
            <person name="Stark A."/>
            <person name="Stephan W."/>
            <person name="Strausberg R.L."/>
            <person name="Strempel S."/>
            <person name="Sturgill D."/>
            <person name="Sutton G."/>
            <person name="Sutton G.G."/>
            <person name="Tao W."/>
            <person name="Teichmann S."/>
            <person name="Tobari Y.N."/>
            <person name="Tomimura Y."/>
            <person name="Tsolas J.M."/>
            <person name="Valente V.L."/>
            <person name="Venter E."/>
            <person name="Venter J.C."/>
            <person name="Vicario S."/>
            <person name="Vieira F.G."/>
            <person name="Vilella A.J."/>
            <person name="Villasante A."/>
            <person name="Walenz B."/>
            <person name="Wang J."/>
            <person name="Wasserman M."/>
            <person name="Watts T."/>
            <person name="Wilson D."/>
            <person name="Wilson R.K."/>
            <person name="Wing R.A."/>
            <person name="Wolfner M.F."/>
            <person name="Wong A."/>
            <person name="Wong G.K."/>
            <person name="Wu C.I."/>
            <person name="Wu G."/>
            <person name="Yamamoto D."/>
            <person name="Yang H.P."/>
            <person name="Yang S.P."/>
            <person name="Yorke J.A."/>
            <person name="Yoshida K."/>
            <person name="Zdobnov E."/>
            <person name="Zhang P."/>
            <person name="Zhang Y."/>
            <person name="Zimin A.V."/>
            <person name="Baldwin J."/>
            <person name="Abdouelleil A."/>
            <person name="Abdulkadir J."/>
            <person name="Abebe A."/>
            <person name="Abera B."/>
            <person name="Abreu J."/>
            <person name="Acer S.C."/>
            <person name="Aftuck L."/>
            <person name="Alexander A."/>
            <person name="An P."/>
            <person name="Anderson E."/>
            <person name="Anderson S."/>
            <person name="Arachi H."/>
            <person name="Azer M."/>
            <person name="Bachantsang P."/>
            <person name="Barry A."/>
            <person name="Bayul T."/>
            <person name="Berlin A."/>
            <person name="Bessette D."/>
            <person name="Bloom T."/>
            <person name="Blye J."/>
            <person name="Boguslavskiy L."/>
            <person name="Bonnet C."/>
            <person name="Boukhgalter B."/>
            <person name="Bourzgui I."/>
            <person name="Brown A."/>
            <person name="Cahill P."/>
            <person name="Channer S."/>
            <person name="Cheshatsang Y."/>
            <person name="Chuda L."/>
            <person name="Citroen M."/>
            <person name="Collymore A."/>
            <person name="Cooke P."/>
            <person name="Costello M."/>
            <person name="D'Aco K."/>
            <person name="Daza R."/>
            <person name="De Haan G."/>
            <person name="DeGray S."/>
            <person name="DeMaso C."/>
            <person name="Dhargay N."/>
            <person name="Dooley K."/>
            <person name="Dooley E."/>
            <person name="Doricent M."/>
            <person name="Dorje P."/>
            <person name="Dorjee K."/>
            <person name="Dupes A."/>
            <person name="Elong R."/>
            <person name="Falk J."/>
            <person name="Farina A."/>
            <person name="Faro S."/>
            <person name="Ferguson D."/>
            <person name="Fisher S."/>
            <person name="Foley C.D."/>
            <person name="Franke A."/>
            <person name="Friedrich D."/>
            <person name="Gadbois L."/>
            <person name="Gearin G."/>
            <person name="Gearin C.R."/>
            <person name="Giannoukos G."/>
            <person name="Goode T."/>
            <person name="Graham J."/>
            <person name="Grandbois E."/>
            <person name="Grewal S."/>
            <person name="Gyaltsen K."/>
            <person name="Hafez N."/>
            <person name="Hagos B."/>
            <person name="Hall J."/>
            <person name="Henson C."/>
            <person name="Hollinger A."/>
            <person name="Honan T."/>
            <person name="Huard M.D."/>
            <person name="Hughes L."/>
            <person name="Hurhula B."/>
            <person name="Husby M.E."/>
            <person name="Kamat A."/>
            <person name="Kanga B."/>
            <person name="Kashin S."/>
            <person name="Khazanovich D."/>
            <person name="Kisner P."/>
            <person name="Lance K."/>
            <person name="Lara M."/>
            <person name="Lee W."/>
            <person name="Lennon N."/>
            <person name="Letendre F."/>
            <person name="LeVine R."/>
            <person name="Lipovsky A."/>
            <person name="Liu X."/>
            <person name="Liu J."/>
            <person name="Liu S."/>
            <person name="Lokyitsang T."/>
            <person name="Lokyitsang Y."/>
            <person name="Lubonja R."/>
            <person name="Lui A."/>
            <person name="MacDonald P."/>
            <person name="Magnisalis V."/>
            <person name="Maru K."/>
            <person name="Matthews C."/>
            <person name="McCusker W."/>
            <person name="McDonough S."/>
            <person name="Mehta T."/>
            <person name="Meldrim J."/>
            <person name="Meneus L."/>
            <person name="Mihai O."/>
            <person name="Mihalev A."/>
            <person name="Mihova T."/>
            <person name="Mittelman R."/>
            <person name="Mlenga V."/>
            <person name="Montmayeur A."/>
            <person name="Mulrain L."/>
            <person name="Navidi A."/>
            <person name="Naylor J."/>
            <person name="Negash T."/>
            <person name="Nguyen T."/>
            <person name="Nguyen N."/>
            <person name="Nicol R."/>
            <person name="Norbu C."/>
            <person name="Norbu N."/>
            <person name="Novod N."/>
            <person name="O'Neill B."/>
            <person name="Osman S."/>
            <person name="Markiewicz E."/>
            <person name="Oyono O.L."/>
            <person name="Patti C."/>
            <person name="Phunkhang P."/>
            <person name="Pierre F."/>
            <person name="Priest M."/>
            <person name="Raghuraman S."/>
            <person name="Rege F."/>
            <person name="Reyes R."/>
            <person name="Rise C."/>
            <person name="Rogov P."/>
            <person name="Ross K."/>
            <person name="Ryan E."/>
            <person name="Settipalli S."/>
            <person name="Shea T."/>
            <person name="Sherpa N."/>
            <person name="Shi L."/>
            <person name="Shih D."/>
            <person name="Sparrow T."/>
            <person name="Spaulding J."/>
            <person name="Stalker J."/>
            <person name="Stange-Thomann N."/>
            <person name="Stavropoulos S."/>
            <person name="Stone C."/>
            <person name="Strader C."/>
            <person name="Tesfaye S."/>
            <person name="Thomson T."/>
            <person name="Thoulutsang Y."/>
            <person name="Thoulutsang D."/>
            <person name="Topham K."/>
            <person name="Topping I."/>
            <person name="Tsamla T."/>
            <person name="Vassiliev H."/>
            <person name="Vo A."/>
            <person name="Wangchuk T."/>
            <person name="Wangdi T."/>
            <person name="Weiand M."/>
            <person name="Wilkinson J."/>
            <person name="Wilson A."/>
            <person name="Yadav S."/>
            <person name="Young G."/>
            <person name="Yu Q."/>
            <person name="Zembek L."/>
            <person name="Zhong D."/>
            <person name="Zimmer A."/>
            <person name="Zwirko Z."/>
            <person name="Jaffe D.B."/>
            <person name="Alvarez P."/>
            <person name="Brockman W."/>
            <person name="Butler J."/>
            <person name="Chin C."/>
            <person name="Gnerre S."/>
            <person name="Grabherr M."/>
            <person name="Kleber M."/>
            <person name="Mauceli E."/>
            <person name="MacCallum I."/>
        </authorList>
    </citation>
    <scope>NUCLEOTIDE SEQUENCE [LARGE SCALE GENOMIC DNA]</scope>
    <source>
        <strain evidence="6">Tai18E2 / Tucson 14021-0261.01</strain>
    </source>
</reference>
<dbReference type="PROSITE" id="PS51031">
    <property type="entry name" value="BESS"/>
    <property type="match status" value="1"/>
</dbReference>
<dbReference type="PANTHER" id="PTHR12243">
    <property type="entry name" value="MADF DOMAIN TRANSCRIPTION FACTOR"/>
    <property type="match status" value="1"/>
</dbReference>
<evidence type="ECO:0000259" key="4">
    <source>
        <dbReference type="PROSITE" id="PS51031"/>
    </source>
</evidence>
<dbReference type="Pfam" id="PF02944">
    <property type="entry name" value="BESS"/>
    <property type="match status" value="1"/>
</dbReference>
<dbReference type="InterPro" id="IPR039353">
    <property type="entry name" value="TF_Adf1"/>
</dbReference>
<evidence type="ECO:0000313" key="5">
    <source>
        <dbReference type="EMBL" id="EDW94495.1"/>
    </source>
</evidence>
<dbReference type="PhylomeDB" id="B4PI20"/>
<dbReference type="Pfam" id="PF10545">
    <property type="entry name" value="MADF_DNA_bdg"/>
    <property type="match status" value="1"/>
</dbReference>
<dbReference type="GO" id="GO:0003677">
    <property type="term" value="F:DNA binding"/>
    <property type="evidence" value="ECO:0007669"/>
    <property type="project" value="InterPro"/>
</dbReference>
<dbReference type="SMART" id="SM00595">
    <property type="entry name" value="MADF"/>
    <property type="match status" value="1"/>
</dbReference>
<dbReference type="OMA" id="NSCKERW"/>
<dbReference type="PANTHER" id="PTHR12243:SF60">
    <property type="entry name" value="SI:CH211-15D5.12-RELATED"/>
    <property type="match status" value="1"/>
</dbReference>
<dbReference type="GO" id="GO:0005634">
    <property type="term" value="C:nucleus"/>
    <property type="evidence" value="ECO:0007669"/>
    <property type="project" value="UniProtKB-SubCell"/>
</dbReference>
<feature type="compositionally biased region" description="Low complexity" evidence="2">
    <location>
        <begin position="287"/>
        <end position="296"/>
    </location>
</feature>
<feature type="compositionally biased region" description="Basic and acidic residues" evidence="2">
    <location>
        <begin position="144"/>
        <end position="165"/>
    </location>
</feature>
<evidence type="ECO:0000313" key="6">
    <source>
        <dbReference type="Proteomes" id="UP000002282"/>
    </source>
</evidence>
<accession>B4PI20</accession>
<dbReference type="GO" id="GO:0006357">
    <property type="term" value="P:regulation of transcription by RNA polymerase II"/>
    <property type="evidence" value="ECO:0007669"/>
    <property type="project" value="TreeGrafter"/>
</dbReference>
<dbReference type="eggNOG" id="ENOG502T8ZI">
    <property type="taxonomic scope" value="Eukaryota"/>
</dbReference>
<dbReference type="PROSITE" id="PS51029">
    <property type="entry name" value="MADF"/>
    <property type="match status" value="1"/>
</dbReference>
<feature type="domain" description="BESS" evidence="4">
    <location>
        <begin position="227"/>
        <end position="266"/>
    </location>
</feature>
<dbReference type="EMBL" id="CM000159">
    <property type="protein sequence ID" value="EDW94495.1"/>
    <property type="molecule type" value="Genomic_DNA"/>
</dbReference>
<feature type="region of interest" description="Disordered" evidence="2">
    <location>
        <begin position="143"/>
        <end position="165"/>
    </location>
</feature>
<evidence type="ECO:0008006" key="7">
    <source>
        <dbReference type="Google" id="ProtNLM"/>
    </source>
</evidence>
<organism evidence="5 6">
    <name type="scientific">Drosophila yakuba</name>
    <name type="common">Fruit fly</name>
    <dbReference type="NCBI Taxonomy" id="7245"/>
    <lineage>
        <taxon>Eukaryota</taxon>
        <taxon>Metazoa</taxon>
        <taxon>Ecdysozoa</taxon>
        <taxon>Arthropoda</taxon>
        <taxon>Hexapoda</taxon>
        <taxon>Insecta</taxon>
        <taxon>Pterygota</taxon>
        <taxon>Neoptera</taxon>
        <taxon>Endopterygota</taxon>
        <taxon>Diptera</taxon>
        <taxon>Brachycera</taxon>
        <taxon>Muscomorpha</taxon>
        <taxon>Ephydroidea</taxon>
        <taxon>Drosophilidae</taxon>
        <taxon>Drosophila</taxon>
        <taxon>Sophophora</taxon>
    </lineage>
</organism>